<feature type="domain" description="PdxS/SNZ N-terminal" evidence="1">
    <location>
        <begin position="1"/>
        <end position="30"/>
    </location>
</feature>
<proteinExistence type="predicted"/>
<dbReference type="EMBL" id="BTGU01004090">
    <property type="protein sequence ID" value="GMN22175.1"/>
    <property type="molecule type" value="Genomic_DNA"/>
</dbReference>
<evidence type="ECO:0000313" key="2">
    <source>
        <dbReference type="EMBL" id="GMN22175.1"/>
    </source>
</evidence>
<sequence>MLRGGTILDVTAVDQAKLAEDPGACAISELRSSAGVAISERP</sequence>
<name>A0AA87YZM8_FICCA</name>
<protein>
    <recommendedName>
        <fullName evidence="1">PdxS/SNZ N-terminal domain-containing protein</fullName>
    </recommendedName>
</protein>
<dbReference type="Proteomes" id="UP001187192">
    <property type="component" value="Unassembled WGS sequence"/>
</dbReference>
<accession>A0AA87YZM8</accession>
<reference evidence="2" key="1">
    <citation type="submission" date="2023-07" db="EMBL/GenBank/DDBJ databases">
        <title>draft genome sequence of fig (Ficus carica).</title>
        <authorList>
            <person name="Takahashi T."/>
            <person name="Nishimura K."/>
        </authorList>
    </citation>
    <scope>NUCLEOTIDE SEQUENCE</scope>
</reference>
<keyword evidence="3" id="KW-1185">Reference proteome</keyword>
<dbReference type="InterPro" id="IPR033755">
    <property type="entry name" value="PdxS/SNZ_N"/>
</dbReference>
<dbReference type="InterPro" id="IPR013785">
    <property type="entry name" value="Aldolase_TIM"/>
</dbReference>
<evidence type="ECO:0000313" key="3">
    <source>
        <dbReference type="Proteomes" id="UP001187192"/>
    </source>
</evidence>
<dbReference type="Pfam" id="PF01680">
    <property type="entry name" value="SOR_SNZ"/>
    <property type="match status" value="1"/>
</dbReference>
<gene>
    <name evidence="2" type="ORF">TIFTF001_045616</name>
</gene>
<comment type="caution">
    <text evidence="2">The sequence shown here is derived from an EMBL/GenBank/DDBJ whole genome shotgun (WGS) entry which is preliminary data.</text>
</comment>
<dbReference type="Gene3D" id="3.20.20.70">
    <property type="entry name" value="Aldolase class I"/>
    <property type="match status" value="1"/>
</dbReference>
<organism evidence="2 3">
    <name type="scientific">Ficus carica</name>
    <name type="common">Common fig</name>
    <dbReference type="NCBI Taxonomy" id="3494"/>
    <lineage>
        <taxon>Eukaryota</taxon>
        <taxon>Viridiplantae</taxon>
        <taxon>Streptophyta</taxon>
        <taxon>Embryophyta</taxon>
        <taxon>Tracheophyta</taxon>
        <taxon>Spermatophyta</taxon>
        <taxon>Magnoliopsida</taxon>
        <taxon>eudicotyledons</taxon>
        <taxon>Gunneridae</taxon>
        <taxon>Pentapetalae</taxon>
        <taxon>rosids</taxon>
        <taxon>fabids</taxon>
        <taxon>Rosales</taxon>
        <taxon>Moraceae</taxon>
        <taxon>Ficeae</taxon>
        <taxon>Ficus</taxon>
    </lineage>
</organism>
<dbReference type="AlphaFoldDB" id="A0AA87YZM8"/>
<evidence type="ECO:0000259" key="1">
    <source>
        <dbReference type="Pfam" id="PF01680"/>
    </source>
</evidence>